<accession>A0A1R2C9N3</accession>
<organism evidence="2 3">
    <name type="scientific">Stentor coeruleus</name>
    <dbReference type="NCBI Taxonomy" id="5963"/>
    <lineage>
        <taxon>Eukaryota</taxon>
        <taxon>Sar</taxon>
        <taxon>Alveolata</taxon>
        <taxon>Ciliophora</taxon>
        <taxon>Postciliodesmatophora</taxon>
        <taxon>Heterotrichea</taxon>
        <taxon>Heterotrichida</taxon>
        <taxon>Stentoridae</taxon>
        <taxon>Stentor</taxon>
    </lineage>
</organism>
<comment type="caution">
    <text evidence="2">The sequence shown here is derived from an EMBL/GenBank/DDBJ whole genome shotgun (WGS) entry which is preliminary data.</text>
</comment>
<feature type="compositionally biased region" description="Polar residues" evidence="1">
    <location>
        <begin position="195"/>
        <end position="209"/>
    </location>
</feature>
<dbReference type="AlphaFoldDB" id="A0A1R2C9N3"/>
<evidence type="ECO:0000256" key="1">
    <source>
        <dbReference type="SAM" id="MobiDB-lite"/>
    </source>
</evidence>
<reference evidence="2 3" key="1">
    <citation type="submission" date="2016-11" db="EMBL/GenBank/DDBJ databases">
        <title>The macronuclear genome of Stentor coeruleus: a giant cell with tiny introns.</title>
        <authorList>
            <person name="Slabodnick M."/>
            <person name="Ruby J.G."/>
            <person name="Reiff S.B."/>
            <person name="Swart E.C."/>
            <person name="Gosai S."/>
            <person name="Prabakaran S."/>
            <person name="Witkowska E."/>
            <person name="Larue G.E."/>
            <person name="Fisher S."/>
            <person name="Freeman R.M."/>
            <person name="Gunawardena J."/>
            <person name="Chu W."/>
            <person name="Stover N.A."/>
            <person name="Gregory B.D."/>
            <person name="Nowacki M."/>
            <person name="Derisi J."/>
            <person name="Roy S.W."/>
            <person name="Marshall W.F."/>
            <person name="Sood P."/>
        </authorList>
    </citation>
    <scope>NUCLEOTIDE SEQUENCE [LARGE SCALE GENOMIC DNA]</scope>
    <source>
        <strain evidence="2">WM001</strain>
    </source>
</reference>
<evidence type="ECO:0000313" key="2">
    <source>
        <dbReference type="EMBL" id="OMJ85706.1"/>
    </source>
</evidence>
<feature type="region of interest" description="Disordered" evidence="1">
    <location>
        <begin position="191"/>
        <end position="213"/>
    </location>
</feature>
<proteinExistence type="predicted"/>
<keyword evidence="3" id="KW-1185">Reference proteome</keyword>
<gene>
    <name evidence="2" type="ORF">SteCoe_12897</name>
</gene>
<evidence type="ECO:0000313" key="3">
    <source>
        <dbReference type="Proteomes" id="UP000187209"/>
    </source>
</evidence>
<dbReference type="EMBL" id="MPUH01000228">
    <property type="protein sequence ID" value="OMJ85706.1"/>
    <property type="molecule type" value="Genomic_DNA"/>
</dbReference>
<protein>
    <submittedName>
        <fullName evidence="2">Uncharacterized protein</fullName>
    </submittedName>
</protein>
<dbReference type="Proteomes" id="UP000187209">
    <property type="component" value="Unassembled WGS sequence"/>
</dbReference>
<name>A0A1R2C9N3_9CILI</name>
<sequence length="253" mass="28934">MIKKCFSLKEDLTIIASKIRSNSNQSLISPPNFNENHDLAGGKHTKTIQNHNKTTNVRDIIRIRDSKTRNSLSHKKIQDASKITEKKEPRKTAIIIDSLEKCRSLFDKIIQKDKKYGHLLKQIKDVYEKELEKNNNPNAEQINIKSKVNDITKTEDCGKLKTLTKNPEKSKSQHFLIASNPIKFPIRNMQKKDSGSTADTLHTSPNNANIPELSLGSIKKSDFHDEFMSNYDNFSESWRKLINSVSPSRKNGF</sequence>